<name>A0AA40AD18_9PEZI</name>
<proteinExistence type="predicted"/>
<dbReference type="GeneID" id="85325628"/>
<dbReference type="Proteomes" id="UP001172101">
    <property type="component" value="Unassembled WGS sequence"/>
</dbReference>
<accession>A0AA40AD18</accession>
<keyword evidence="1" id="KW-0472">Membrane</keyword>
<feature type="transmembrane region" description="Helical" evidence="1">
    <location>
        <begin position="6"/>
        <end position="29"/>
    </location>
</feature>
<gene>
    <name evidence="2" type="ORF">B0T26DRAFT_718080</name>
</gene>
<organism evidence="2 3">
    <name type="scientific">Lasiosphaeria miniovina</name>
    <dbReference type="NCBI Taxonomy" id="1954250"/>
    <lineage>
        <taxon>Eukaryota</taxon>
        <taxon>Fungi</taxon>
        <taxon>Dikarya</taxon>
        <taxon>Ascomycota</taxon>
        <taxon>Pezizomycotina</taxon>
        <taxon>Sordariomycetes</taxon>
        <taxon>Sordariomycetidae</taxon>
        <taxon>Sordariales</taxon>
        <taxon>Lasiosphaeriaceae</taxon>
        <taxon>Lasiosphaeria</taxon>
    </lineage>
</organism>
<protein>
    <submittedName>
        <fullName evidence="2">Uncharacterized protein</fullName>
    </submittedName>
</protein>
<dbReference type="AlphaFoldDB" id="A0AA40AD18"/>
<dbReference type="EMBL" id="JAUIRO010000005">
    <property type="protein sequence ID" value="KAK0713669.1"/>
    <property type="molecule type" value="Genomic_DNA"/>
</dbReference>
<evidence type="ECO:0000256" key="1">
    <source>
        <dbReference type="SAM" id="Phobius"/>
    </source>
</evidence>
<evidence type="ECO:0000313" key="2">
    <source>
        <dbReference type="EMBL" id="KAK0713669.1"/>
    </source>
</evidence>
<keyword evidence="3" id="KW-1185">Reference proteome</keyword>
<sequence length="60" mass="5775">MPWTFLYAVGLVGAAVVAVLVITAGLAAATGNCLKGVATTVWGDLGGAGLAFVLAGSVLV</sequence>
<reference evidence="2" key="1">
    <citation type="submission" date="2023-06" db="EMBL/GenBank/DDBJ databases">
        <title>Genome-scale phylogeny and comparative genomics of the fungal order Sordariales.</title>
        <authorList>
            <consortium name="Lawrence Berkeley National Laboratory"/>
            <person name="Hensen N."/>
            <person name="Bonometti L."/>
            <person name="Westerberg I."/>
            <person name="Brannstrom I.O."/>
            <person name="Guillou S."/>
            <person name="Cros-Aarteil S."/>
            <person name="Calhoun S."/>
            <person name="Haridas S."/>
            <person name="Kuo A."/>
            <person name="Mondo S."/>
            <person name="Pangilinan J."/>
            <person name="Riley R."/>
            <person name="LaButti K."/>
            <person name="Andreopoulos B."/>
            <person name="Lipzen A."/>
            <person name="Chen C."/>
            <person name="Yanf M."/>
            <person name="Daum C."/>
            <person name="Ng V."/>
            <person name="Clum A."/>
            <person name="Steindorff A."/>
            <person name="Ohm R."/>
            <person name="Martin F."/>
            <person name="Silar P."/>
            <person name="Natvig D."/>
            <person name="Lalanne C."/>
            <person name="Gautier V."/>
            <person name="Ament-velasquez S.L."/>
            <person name="Kruys A."/>
            <person name="Hutchinson M.I."/>
            <person name="Powell A.J."/>
            <person name="Barry K."/>
            <person name="Miller A.N."/>
            <person name="Grigoriev I.V."/>
            <person name="Debuchy R."/>
            <person name="Gladieux P."/>
            <person name="Thoren M.H."/>
            <person name="Johannesson H."/>
        </authorList>
    </citation>
    <scope>NUCLEOTIDE SEQUENCE</scope>
    <source>
        <strain evidence="2">SMH2392-1A</strain>
    </source>
</reference>
<keyword evidence="1" id="KW-1133">Transmembrane helix</keyword>
<keyword evidence="1" id="KW-0812">Transmembrane</keyword>
<evidence type="ECO:0000313" key="3">
    <source>
        <dbReference type="Proteomes" id="UP001172101"/>
    </source>
</evidence>
<dbReference type="RefSeq" id="XP_060294992.1">
    <property type="nucleotide sequence ID" value="XM_060442358.1"/>
</dbReference>
<feature type="transmembrane region" description="Helical" evidence="1">
    <location>
        <begin position="41"/>
        <end position="59"/>
    </location>
</feature>
<comment type="caution">
    <text evidence="2">The sequence shown here is derived from an EMBL/GenBank/DDBJ whole genome shotgun (WGS) entry which is preliminary data.</text>
</comment>